<dbReference type="Gene3D" id="3.40.50.2000">
    <property type="entry name" value="Glycogen Phosphorylase B"/>
    <property type="match status" value="1"/>
</dbReference>
<gene>
    <name evidence="4" type="ORF">SDC9_45039</name>
</gene>
<dbReference type="PANTHER" id="PTHR46401:SF2">
    <property type="entry name" value="GLYCOSYLTRANSFERASE WBBK-RELATED"/>
    <property type="match status" value="1"/>
</dbReference>
<dbReference type="GO" id="GO:0009103">
    <property type="term" value="P:lipopolysaccharide biosynthetic process"/>
    <property type="evidence" value="ECO:0007669"/>
    <property type="project" value="TreeGrafter"/>
</dbReference>
<dbReference type="SUPFAM" id="SSF53756">
    <property type="entry name" value="UDP-Glycosyltransferase/glycogen phosphorylase"/>
    <property type="match status" value="1"/>
</dbReference>
<keyword evidence="2" id="KW-0812">Transmembrane</keyword>
<organism evidence="4">
    <name type="scientific">bioreactor metagenome</name>
    <dbReference type="NCBI Taxonomy" id="1076179"/>
    <lineage>
        <taxon>unclassified sequences</taxon>
        <taxon>metagenomes</taxon>
        <taxon>ecological metagenomes</taxon>
    </lineage>
</organism>
<dbReference type="Pfam" id="PF00534">
    <property type="entry name" value="Glycos_transf_1"/>
    <property type="match status" value="1"/>
</dbReference>
<reference evidence="4" key="1">
    <citation type="submission" date="2019-08" db="EMBL/GenBank/DDBJ databases">
        <authorList>
            <person name="Kucharzyk K."/>
            <person name="Murdoch R.W."/>
            <person name="Higgins S."/>
            <person name="Loffler F."/>
        </authorList>
    </citation>
    <scope>NUCLEOTIDE SEQUENCE</scope>
</reference>
<dbReference type="CDD" id="cd03801">
    <property type="entry name" value="GT4_PimA-like"/>
    <property type="match status" value="1"/>
</dbReference>
<dbReference type="EMBL" id="VSSQ01000631">
    <property type="protein sequence ID" value="MPL98829.1"/>
    <property type="molecule type" value="Genomic_DNA"/>
</dbReference>
<dbReference type="PANTHER" id="PTHR46401">
    <property type="entry name" value="GLYCOSYLTRANSFERASE WBBK-RELATED"/>
    <property type="match status" value="1"/>
</dbReference>
<sequence>MQRNLYIISDHNLWYGNTAAVSRMNLYSKALVSGGDDVRVYLVSVQNYHIRKEFVEVEKNIYTHANEVNSKGYKGNVKRIIGNIKFAIQFEKTITSHNAYKVFLIYPSLSLSFTFIVFLLLKIKRYNKLFFEVNEIRRYLLDKPIVSIKGFILHHYIKIKIHVYESIWAYSQGLICISQNIATYVKKINNNIIVIPILSEVNKTFTFTPKHNSKFTILYSGYISVRKENIDVFLRALQRLNTETKLDWEFILCGKVELYDKLIVEEFINENNLNLRVTYLGELTNKEVVELQRKATLLVLPRKNTLQNYYGFSTKLAEYAVSGTPILMTNTGVVGDYFKDNYNCYMVDGYTSDDFFNKLLFIINQSEDHYRKISENAYQTAVEHFNYLNYSDKLNHFLQ</sequence>
<evidence type="ECO:0000256" key="2">
    <source>
        <dbReference type="SAM" id="Phobius"/>
    </source>
</evidence>
<feature type="transmembrane region" description="Helical" evidence="2">
    <location>
        <begin position="103"/>
        <end position="121"/>
    </location>
</feature>
<evidence type="ECO:0000259" key="3">
    <source>
        <dbReference type="Pfam" id="PF00534"/>
    </source>
</evidence>
<proteinExistence type="predicted"/>
<keyword evidence="2" id="KW-1133">Transmembrane helix</keyword>
<dbReference type="InterPro" id="IPR001296">
    <property type="entry name" value="Glyco_trans_1"/>
</dbReference>
<dbReference type="AlphaFoldDB" id="A0A644W505"/>
<comment type="caution">
    <text evidence="4">The sequence shown here is derived from an EMBL/GenBank/DDBJ whole genome shotgun (WGS) entry which is preliminary data.</text>
</comment>
<protein>
    <recommendedName>
        <fullName evidence="3">Glycosyl transferase family 1 domain-containing protein</fullName>
    </recommendedName>
</protein>
<dbReference type="GO" id="GO:0016757">
    <property type="term" value="F:glycosyltransferase activity"/>
    <property type="evidence" value="ECO:0007669"/>
    <property type="project" value="InterPro"/>
</dbReference>
<feature type="domain" description="Glycosyl transferase family 1" evidence="3">
    <location>
        <begin position="209"/>
        <end position="379"/>
    </location>
</feature>
<accession>A0A644W505</accession>
<evidence type="ECO:0000313" key="4">
    <source>
        <dbReference type="EMBL" id="MPL98829.1"/>
    </source>
</evidence>
<keyword evidence="1" id="KW-0808">Transferase</keyword>
<evidence type="ECO:0000256" key="1">
    <source>
        <dbReference type="ARBA" id="ARBA00022679"/>
    </source>
</evidence>
<keyword evidence="2" id="KW-0472">Membrane</keyword>
<name>A0A644W505_9ZZZZ</name>